<name>A0ABQ9WVR3_9EUKA</name>
<evidence type="ECO:0000313" key="4">
    <source>
        <dbReference type="Proteomes" id="UP001281761"/>
    </source>
</evidence>
<comment type="caution">
    <text evidence="3">The sequence shown here is derived from an EMBL/GenBank/DDBJ whole genome shotgun (WGS) entry which is preliminary data.</text>
</comment>
<dbReference type="EMBL" id="JARBJD010000348">
    <property type="protein sequence ID" value="KAK2943413.1"/>
    <property type="molecule type" value="Genomic_DNA"/>
</dbReference>
<keyword evidence="4" id="KW-1185">Reference proteome</keyword>
<reference evidence="3 4" key="1">
    <citation type="journal article" date="2022" name="bioRxiv">
        <title>Genomics of Preaxostyla Flagellates Illuminates Evolutionary Transitions and the Path Towards Mitochondrial Loss.</title>
        <authorList>
            <person name="Novak L.V.F."/>
            <person name="Treitli S.C."/>
            <person name="Pyrih J."/>
            <person name="Halakuc P."/>
            <person name="Pipaliya S.V."/>
            <person name="Vacek V."/>
            <person name="Brzon O."/>
            <person name="Soukal P."/>
            <person name="Eme L."/>
            <person name="Dacks J.B."/>
            <person name="Karnkowska A."/>
            <person name="Elias M."/>
            <person name="Hampl V."/>
        </authorList>
    </citation>
    <scope>NUCLEOTIDE SEQUENCE [LARGE SCALE GENOMIC DNA]</scope>
    <source>
        <strain evidence="3">NAU3</strain>
        <tissue evidence="3">Gut</tissue>
    </source>
</reference>
<feature type="coiled-coil region" evidence="1">
    <location>
        <begin position="758"/>
        <end position="806"/>
    </location>
</feature>
<dbReference type="Proteomes" id="UP001281761">
    <property type="component" value="Unassembled WGS sequence"/>
</dbReference>
<evidence type="ECO:0000313" key="3">
    <source>
        <dbReference type="EMBL" id="KAK2943413.1"/>
    </source>
</evidence>
<sequence length="866" mass="96053">MQLGVGRLSLNYFSFVPCEAASIVDVVGAGTLAIESCQFQNNAGLTPIVQTSIIKMSEGTALLRKVDFFGMEFNQGSIVQCEGNVTKLEIMESFFTGLGGTAGHLISFERVSEGGEFIVDRSEIHGRDVSVTVGGITMTNVGTVTVTSTTFAHLTDGTQKAALSISTCASALTLSDLIFEDSSGSDASSLFVTSSVSLTNPISNSFSATDAPISSVDGDTTTVFLSKPNPLVIDSSDGQDHSDCESLIFFETHNLSGSLIENVLTELRGPKRPIPDFENRSNQIVVSPCNDSRSDEMEVCVERQRRYSTEHRHVVTKARVMYCLGGNVPFRTTELISEEELMTLGKSIVDGTGDPFAILHTICARFGIAPKSISIDLRHQSNPSLFIHLFSALFTYLPNSTNFHLLPLFTTILQRHPPSLPHLLSSPLWLSLPSILASPPQSSQSPQSHQYPLTPQTQPQPSSQPSPHNEPQIEEQSHLRPVLAFVNSILQLSLTSSPPTPIPNKTLLSSSLSTLSSHPDPLVIGHSGSALHFLTLLDGVVDERSMPVDELVAQRDALLAQIGEKDEEIMKLTEQQKQKDETISANLNTINTLTLELHETQIEVRKKEDSIRGKDQVINERDDSIKRKEDELHQLQKTIREKDKIIAEKQDIITTKDQIIAEKDAQMMQKDKVIAEKDMHLVQQTQQNKEKDDVIHEKDAQLNKKDDRMAEMARHLEGKNEDLRSASDTIHKKDALIIEKDAAIRQKDSSIGTLTRQAEEKSTTLRKTEETLRQANETIRSKEEQNKEKDKQLQMKDETIAELTKKLGEFVVMEKRLSDKMNTTHSKVVAVEAHVTEAAKDVKWIRGIVHPENVITVWDPTHFRKE</sequence>
<evidence type="ECO:0000256" key="1">
    <source>
        <dbReference type="SAM" id="Coils"/>
    </source>
</evidence>
<feature type="coiled-coil region" evidence="1">
    <location>
        <begin position="548"/>
        <end position="645"/>
    </location>
</feature>
<evidence type="ECO:0000256" key="2">
    <source>
        <dbReference type="SAM" id="MobiDB-lite"/>
    </source>
</evidence>
<feature type="compositionally biased region" description="Low complexity" evidence="2">
    <location>
        <begin position="439"/>
        <end position="467"/>
    </location>
</feature>
<gene>
    <name evidence="3" type="ORF">BLNAU_21670</name>
</gene>
<accession>A0ABQ9WVR3</accession>
<keyword evidence="1" id="KW-0175">Coiled coil</keyword>
<feature type="region of interest" description="Disordered" evidence="2">
    <location>
        <begin position="439"/>
        <end position="477"/>
    </location>
</feature>
<proteinExistence type="predicted"/>
<organism evidence="3 4">
    <name type="scientific">Blattamonas nauphoetae</name>
    <dbReference type="NCBI Taxonomy" id="2049346"/>
    <lineage>
        <taxon>Eukaryota</taxon>
        <taxon>Metamonada</taxon>
        <taxon>Preaxostyla</taxon>
        <taxon>Oxymonadida</taxon>
        <taxon>Blattamonas</taxon>
    </lineage>
</organism>
<protein>
    <submittedName>
        <fullName evidence="3">Uncharacterized protein</fullName>
    </submittedName>
</protein>